<dbReference type="STRING" id="1123024.GCA_000423625_01849"/>
<evidence type="ECO:0000313" key="3">
    <source>
        <dbReference type="Proteomes" id="UP000321328"/>
    </source>
</evidence>
<comment type="caution">
    <text evidence="2">The sequence shown here is derived from an EMBL/GenBank/DDBJ whole genome shotgun (WGS) entry which is preliminary data.</text>
</comment>
<keyword evidence="3" id="KW-1185">Reference proteome</keyword>
<dbReference type="OrthoDB" id="10013183at2"/>
<reference evidence="2 3" key="1">
    <citation type="submission" date="2019-07" db="EMBL/GenBank/DDBJ databases">
        <title>Whole genome shotgun sequence of Pseudonocardia asaccharolytica NBRC 16224.</title>
        <authorList>
            <person name="Hosoyama A."/>
            <person name="Uohara A."/>
            <person name="Ohji S."/>
            <person name="Ichikawa N."/>
        </authorList>
    </citation>
    <scope>NUCLEOTIDE SEQUENCE [LARGE SCALE GENOMIC DNA]</scope>
    <source>
        <strain evidence="2 3">NBRC 16224</strain>
    </source>
</reference>
<dbReference type="AlphaFoldDB" id="A0A511D480"/>
<feature type="transmembrane region" description="Helical" evidence="1">
    <location>
        <begin position="12"/>
        <end position="32"/>
    </location>
</feature>
<evidence type="ECO:0000313" key="2">
    <source>
        <dbReference type="EMBL" id="GEL19606.1"/>
    </source>
</evidence>
<proteinExistence type="predicted"/>
<keyword evidence="1" id="KW-0472">Membrane</keyword>
<feature type="transmembrane region" description="Helical" evidence="1">
    <location>
        <begin position="63"/>
        <end position="84"/>
    </location>
</feature>
<feature type="transmembrane region" description="Helical" evidence="1">
    <location>
        <begin position="38"/>
        <end position="56"/>
    </location>
</feature>
<dbReference type="RefSeq" id="WP_028929773.1">
    <property type="nucleotide sequence ID" value="NZ_AUII01000006.1"/>
</dbReference>
<accession>A0A511D480</accession>
<dbReference type="EMBL" id="BJVI01000041">
    <property type="protein sequence ID" value="GEL19606.1"/>
    <property type="molecule type" value="Genomic_DNA"/>
</dbReference>
<gene>
    <name evidence="2" type="ORF">PA7_34430</name>
</gene>
<keyword evidence="1" id="KW-1133">Transmembrane helix</keyword>
<feature type="transmembrane region" description="Helical" evidence="1">
    <location>
        <begin position="96"/>
        <end position="114"/>
    </location>
</feature>
<name>A0A511D480_9PSEU</name>
<evidence type="ECO:0000256" key="1">
    <source>
        <dbReference type="SAM" id="Phobius"/>
    </source>
</evidence>
<dbReference type="Proteomes" id="UP000321328">
    <property type="component" value="Unassembled WGS sequence"/>
</dbReference>
<organism evidence="2 3">
    <name type="scientific">Pseudonocardia asaccharolytica DSM 44247 = NBRC 16224</name>
    <dbReference type="NCBI Taxonomy" id="1123024"/>
    <lineage>
        <taxon>Bacteria</taxon>
        <taxon>Bacillati</taxon>
        <taxon>Actinomycetota</taxon>
        <taxon>Actinomycetes</taxon>
        <taxon>Pseudonocardiales</taxon>
        <taxon>Pseudonocardiaceae</taxon>
        <taxon>Pseudonocardia</taxon>
    </lineage>
</organism>
<protein>
    <submittedName>
        <fullName evidence="2">Uncharacterized protein</fullName>
    </submittedName>
</protein>
<sequence>MGSPGTGVLRVVRATAVTATVVGFAAAAHTLGGASVPGPTLAAGSALVLLIVSAVSGQRFSGAALLALLAVGQFALHHVFTIGAPAHAMGQGSASPAMLVAHVVATVVSTGVLLRGERALWAMWSWLWRLLPTAVTLWLPVPARPPRRWTRRAPRPRLVLLLTAARRGPPAPARPLSAAS</sequence>
<keyword evidence="1" id="KW-0812">Transmembrane</keyword>